<dbReference type="Proteomes" id="UP000054845">
    <property type="component" value="Unassembled WGS sequence"/>
</dbReference>
<accession>A0A0P1BMU6</accession>
<sequence>MSGSSGYWFAGQRGQHINSTRRFGEHRLAFTNARPRRVFFAPSRPSPVYSDKNLFARKRLLRIADEEPVLSSHDAREDAGS</sequence>
<evidence type="ECO:0000313" key="2">
    <source>
        <dbReference type="Proteomes" id="UP000054845"/>
    </source>
</evidence>
<dbReference type="EMBL" id="CCYA01000269">
    <property type="protein sequence ID" value="CEH18070.1"/>
    <property type="molecule type" value="Genomic_DNA"/>
</dbReference>
<name>A0A0P1BMU6_9BASI</name>
<reference evidence="2" key="1">
    <citation type="submission" date="2014-09" db="EMBL/GenBank/DDBJ databases">
        <authorList>
            <person name="Sharma Rahul"/>
            <person name="Thines Marco"/>
        </authorList>
    </citation>
    <scope>NUCLEOTIDE SEQUENCE [LARGE SCALE GENOMIC DNA]</scope>
</reference>
<evidence type="ECO:0000313" key="1">
    <source>
        <dbReference type="EMBL" id="CEH18070.1"/>
    </source>
</evidence>
<proteinExistence type="predicted"/>
<keyword evidence="2" id="KW-1185">Reference proteome</keyword>
<protein>
    <submittedName>
        <fullName evidence="1">Uncharacterized protein</fullName>
    </submittedName>
</protein>
<dbReference type="AlphaFoldDB" id="A0A0P1BMU6"/>
<organism evidence="1 2">
    <name type="scientific">Ceraceosorus bombacis</name>
    <dbReference type="NCBI Taxonomy" id="401625"/>
    <lineage>
        <taxon>Eukaryota</taxon>
        <taxon>Fungi</taxon>
        <taxon>Dikarya</taxon>
        <taxon>Basidiomycota</taxon>
        <taxon>Ustilaginomycotina</taxon>
        <taxon>Exobasidiomycetes</taxon>
        <taxon>Ceraceosorales</taxon>
        <taxon>Ceraceosoraceae</taxon>
        <taxon>Ceraceosorus</taxon>
    </lineage>
</organism>